<comment type="subcellular location">
    <subcellularLocation>
        <location evidence="2">Membrane</location>
        <topology evidence="2">Lipid-anchor</topology>
        <topology evidence="2">GPI-anchor</topology>
    </subcellularLocation>
    <subcellularLocation>
        <location evidence="1">Membrane</location>
        <topology evidence="1">Multi-pass membrane protein</topology>
    </subcellularLocation>
    <subcellularLocation>
        <location evidence="3">Secreted</location>
    </subcellularLocation>
</comment>
<organism evidence="18 19">
    <name type="scientific">Colletotrichum destructivum</name>
    <dbReference type="NCBI Taxonomy" id="34406"/>
    <lineage>
        <taxon>Eukaryota</taxon>
        <taxon>Fungi</taxon>
        <taxon>Dikarya</taxon>
        <taxon>Ascomycota</taxon>
        <taxon>Pezizomycotina</taxon>
        <taxon>Sordariomycetes</taxon>
        <taxon>Hypocreomycetidae</taxon>
        <taxon>Glomerellales</taxon>
        <taxon>Glomerellaceae</taxon>
        <taxon>Colletotrichum</taxon>
        <taxon>Colletotrichum destructivum species complex</taxon>
    </lineage>
</organism>
<evidence type="ECO:0000256" key="4">
    <source>
        <dbReference type="ARBA" id="ARBA00010031"/>
    </source>
</evidence>
<evidence type="ECO:0000256" key="8">
    <source>
        <dbReference type="ARBA" id="ARBA00022729"/>
    </source>
</evidence>
<evidence type="ECO:0000256" key="12">
    <source>
        <dbReference type="ARBA" id="ARBA00023288"/>
    </source>
</evidence>
<dbReference type="Proteomes" id="UP001322277">
    <property type="component" value="Chromosome 11"/>
</dbReference>
<dbReference type="SMART" id="SM00747">
    <property type="entry name" value="CFEM"/>
    <property type="match status" value="1"/>
</dbReference>
<feature type="chain" id="PRO_5043780339" evidence="16">
    <location>
        <begin position="23"/>
        <end position="378"/>
    </location>
</feature>
<evidence type="ECO:0000256" key="11">
    <source>
        <dbReference type="ARBA" id="ARBA00023157"/>
    </source>
</evidence>
<keyword evidence="7 15" id="KW-0812">Transmembrane</keyword>
<reference evidence="19" key="1">
    <citation type="journal article" date="2023" name="bioRxiv">
        <title>Complete genome of the Medicago anthracnose fungus, Colletotrichum destructivum, reveals a mini-chromosome-like region within a core chromosome.</title>
        <authorList>
            <person name="Lapalu N."/>
            <person name="Simon A."/>
            <person name="Lu A."/>
            <person name="Plaumann P.-L."/>
            <person name="Amselem J."/>
            <person name="Pigne S."/>
            <person name="Auger A."/>
            <person name="Koch C."/>
            <person name="Dallery J.-F."/>
            <person name="O'Connell R.J."/>
        </authorList>
    </citation>
    <scope>NUCLEOTIDE SEQUENCE [LARGE SCALE GENOMIC DNA]</scope>
    <source>
        <strain evidence="19">CBS 520.97</strain>
    </source>
</reference>
<evidence type="ECO:0000256" key="2">
    <source>
        <dbReference type="ARBA" id="ARBA00004589"/>
    </source>
</evidence>
<dbReference type="InterPro" id="IPR049326">
    <property type="entry name" value="Rhodopsin_dom_fungi"/>
</dbReference>
<keyword evidence="9 15" id="KW-1133">Transmembrane helix</keyword>
<comment type="similarity">
    <text evidence="13">Belongs to the SAT4 family.</text>
</comment>
<evidence type="ECO:0000259" key="17">
    <source>
        <dbReference type="PROSITE" id="PS52012"/>
    </source>
</evidence>
<dbReference type="GeneID" id="87951844"/>
<evidence type="ECO:0000256" key="16">
    <source>
        <dbReference type="SAM" id="SignalP"/>
    </source>
</evidence>
<evidence type="ECO:0000313" key="18">
    <source>
        <dbReference type="EMBL" id="WQF90330.1"/>
    </source>
</evidence>
<evidence type="ECO:0000256" key="14">
    <source>
        <dbReference type="PROSITE-ProRule" id="PRU01356"/>
    </source>
</evidence>
<dbReference type="RefSeq" id="XP_062787551.1">
    <property type="nucleotide sequence ID" value="XM_062931500.1"/>
</dbReference>
<evidence type="ECO:0000256" key="1">
    <source>
        <dbReference type="ARBA" id="ARBA00004141"/>
    </source>
</evidence>
<feature type="disulfide bond" evidence="14">
    <location>
        <begin position="56"/>
        <end position="89"/>
    </location>
</feature>
<dbReference type="InterPro" id="IPR052337">
    <property type="entry name" value="SAT4-like"/>
</dbReference>
<gene>
    <name evidence="18" type="ORF">CDEST_15344</name>
</gene>
<feature type="domain" description="CFEM" evidence="17">
    <location>
        <begin position="4"/>
        <end position="115"/>
    </location>
</feature>
<dbReference type="Pfam" id="PF05730">
    <property type="entry name" value="CFEM"/>
    <property type="match status" value="1"/>
</dbReference>
<keyword evidence="12" id="KW-0449">Lipoprotein</keyword>
<evidence type="ECO:0000256" key="15">
    <source>
        <dbReference type="SAM" id="Phobius"/>
    </source>
</evidence>
<comment type="caution">
    <text evidence="14">Lacks conserved residue(s) required for the propagation of feature annotation.</text>
</comment>
<accession>A0AAX4J4J9</accession>
<dbReference type="KEGG" id="cdet:87951844"/>
<feature type="transmembrane region" description="Helical" evidence="15">
    <location>
        <begin position="211"/>
        <end position="233"/>
    </location>
</feature>
<comment type="similarity">
    <text evidence="4">Belongs to the RBT5 family.</text>
</comment>
<dbReference type="GO" id="GO:0005576">
    <property type="term" value="C:extracellular region"/>
    <property type="evidence" value="ECO:0007669"/>
    <property type="project" value="UniProtKB-SubCell"/>
</dbReference>
<protein>
    <submittedName>
        <fullName evidence="18">Extracellular membrane protein, CFEM</fullName>
    </submittedName>
</protein>
<proteinExistence type="inferred from homology"/>
<dbReference type="PANTHER" id="PTHR33048:SF143">
    <property type="entry name" value="EXTRACELLULAR MEMBRANE PROTEIN CFEM DOMAIN-CONTAINING PROTEIN-RELATED"/>
    <property type="match status" value="1"/>
</dbReference>
<dbReference type="EMBL" id="CP137315">
    <property type="protein sequence ID" value="WQF90330.1"/>
    <property type="molecule type" value="Genomic_DNA"/>
</dbReference>
<feature type="disulfide bond" evidence="14">
    <location>
        <begin position="47"/>
        <end position="54"/>
    </location>
</feature>
<keyword evidence="10 15" id="KW-0472">Membrane</keyword>
<evidence type="ECO:0000256" key="7">
    <source>
        <dbReference type="ARBA" id="ARBA00022692"/>
    </source>
</evidence>
<dbReference type="Pfam" id="PF20684">
    <property type="entry name" value="Fung_rhodopsin"/>
    <property type="match status" value="1"/>
</dbReference>
<evidence type="ECO:0000256" key="10">
    <source>
        <dbReference type="ARBA" id="ARBA00023136"/>
    </source>
</evidence>
<dbReference type="PROSITE" id="PS52012">
    <property type="entry name" value="CFEM"/>
    <property type="match status" value="1"/>
</dbReference>
<evidence type="ECO:0000256" key="13">
    <source>
        <dbReference type="ARBA" id="ARBA00038359"/>
    </source>
</evidence>
<feature type="transmembrane region" description="Helical" evidence="15">
    <location>
        <begin position="173"/>
        <end position="199"/>
    </location>
</feature>
<name>A0AAX4J4J9_9PEZI</name>
<feature type="transmembrane region" description="Helical" evidence="15">
    <location>
        <begin position="294"/>
        <end position="312"/>
    </location>
</feature>
<dbReference type="InterPro" id="IPR008427">
    <property type="entry name" value="Extracellular_membr_CFEM_dom"/>
</dbReference>
<evidence type="ECO:0000256" key="9">
    <source>
        <dbReference type="ARBA" id="ARBA00022989"/>
    </source>
</evidence>
<evidence type="ECO:0000256" key="3">
    <source>
        <dbReference type="ARBA" id="ARBA00004613"/>
    </source>
</evidence>
<evidence type="ECO:0000256" key="6">
    <source>
        <dbReference type="ARBA" id="ARBA00022622"/>
    </source>
</evidence>
<keyword evidence="6" id="KW-0325">Glycoprotein</keyword>
<dbReference type="AlphaFoldDB" id="A0AAX4J4J9"/>
<keyword evidence="5" id="KW-0964">Secreted</keyword>
<keyword evidence="19" id="KW-1185">Reference proteome</keyword>
<keyword evidence="8 16" id="KW-0732">Signal</keyword>
<dbReference type="PANTHER" id="PTHR33048">
    <property type="entry name" value="PTH11-LIKE INTEGRAL MEMBRANE PROTEIN (AFU_ORTHOLOGUE AFUA_5G11245)"/>
    <property type="match status" value="1"/>
</dbReference>
<feature type="transmembrane region" description="Helical" evidence="15">
    <location>
        <begin position="102"/>
        <end position="121"/>
    </location>
</feature>
<evidence type="ECO:0000256" key="5">
    <source>
        <dbReference type="ARBA" id="ARBA00022525"/>
    </source>
</evidence>
<feature type="transmembrane region" description="Helical" evidence="15">
    <location>
        <begin position="259"/>
        <end position="282"/>
    </location>
</feature>
<sequence>MVAVRFTILVVWLYRFSVVTRADQPYLGIPSCAISCVNQEIIGYSNCSITNQDCICRDAVFTASVQACVLQNCTVKEALVAQNHTSAACSMPMSKPNPLHKWFPTVLFVFSTFFIIGRLTNKWLRVSPWGWDDTCIIIAYPLNAAFLPGALLAQRAGAGRDIWTLTSDQITELLLIVFIFGVLYFMSLAFIKTSIVFLYLRIFPDEKFRKLLWLTQVFNLMLLISFLAGQLTLCQPLKFVWLGWAKEIEGYCFNRNAFIIWHGAINLALDLWMLVLPLTQLYGLRMQLKKKLGIILMFSIGIFLTAVSAYRIKALLVFATSLNFSADSLQTSLWSHIELSVGVVVACLPSTQQVYFRFSPVIVKFTQKIGFSKSKEIS</sequence>
<evidence type="ECO:0000313" key="19">
    <source>
        <dbReference type="Proteomes" id="UP001322277"/>
    </source>
</evidence>
<feature type="signal peptide" evidence="16">
    <location>
        <begin position="1"/>
        <end position="22"/>
    </location>
</feature>
<dbReference type="GO" id="GO:0098552">
    <property type="term" value="C:side of membrane"/>
    <property type="evidence" value="ECO:0007669"/>
    <property type="project" value="UniProtKB-KW"/>
</dbReference>
<keyword evidence="6" id="KW-0336">GPI-anchor</keyword>
<keyword evidence="11 14" id="KW-1015">Disulfide bond</keyword>
<feature type="transmembrane region" description="Helical" evidence="15">
    <location>
        <begin position="133"/>
        <end position="153"/>
    </location>
</feature>